<dbReference type="PROSITE" id="PS51384">
    <property type="entry name" value="FAD_FR"/>
    <property type="match status" value="1"/>
</dbReference>
<comment type="caution">
    <text evidence="3">The sequence shown here is derived from an EMBL/GenBank/DDBJ whole genome shotgun (WGS) entry which is preliminary data.</text>
</comment>
<dbReference type="InterPro" id="IPR039261">
    <property type="entry name" value="FNR_nucleotide-bd"/>
</dbReference>
<feature type="domain" description="FAD-binding FR-type" evidence="2">
    <location>
        <begin position="95"/>
        <end position="213"/>
    </location>
</feature>
<organism evidence="3 4">
    <name type="scientific">Halodurantibacterium flavum</name>
    <dbReference type="NCBI Taxonomy" id="1382802"/>
    <lineage>
        <taxon>Bacteria</taxon>
        <taxon>Pseudomonadati</taxon>
        <taxon>Pseudomonadota</taxon>
        <taxon>Alphaproteobacteria</taxon>
        <taxon>Rhodobacterales</taxon>
        <taxon>Paracoccaceae</taxon>
        <taxon>Halodurantibacterium</taxon>
    </lineage>
</organism>
<dbReference type="RefSeq" id="WP_390260960.1">
    <property type="nucleotide sequence ID" value="NZ_JBHUGH010000006.1"/>
</dbReference>
<dbReference type="InterPro" id="IPR013113">
    <property type="entry name" value="SIP_FAD-bd"/>
</dbReference>
<dbReference type="CDD" id="cd06193">
    <property type="entry name" value="siderophore_interacting"/>
    <property type="match status" value="1"/>
</dbReference>
<protein>
    <submittedName>
        <fullName evidence="3">Siderophore-interacting protein</fullName>
    </submittedName>
</protein>
<name>A0ABW4S5M9_9RHOB</name>
<sequence>MTESVSALLPGLGPDAAREALERQAAAYELTCRDTAAGLELELWGGVLRLAGARLLLQAPDMRTLFILQEAASYAFDAAGCVPVWDSVDEGAPAPNLSLFRVAGCRRISRDFRRLRVEGPDLARFALGGMHVRLVFALAGDPGWPRIDARGRTHWPEGLHRPVYTIRRMDAAAGWADLDIFVHEGGRTTDWSATVAPGTEVGMIGPGGGEPLSGGWLGLFGDETALPAIARMLEGADRATTGIACLRAAPEDVAAIKAPPGVLLRVVPDLVAALRETGLPDGATVWFAAEKAEADAARADLRTRGIARDRMQVAAYWTRDKG</sequence>
<dbReference type="Proteomes" id="UP001597353">
    <property type="component" value="Unassembled WGS sequence"/>
</dbReference>
<dbReference type="Gene3D" id="3.40.50.80">
    <property type="entry name" value="Nucleotide-binding domain of ferredoxin-NADP reductase (FNR) module"/>
    <property type="match status" value="1"/>
</dbReference>
<dbReference type="PANTHER" id="PTHR30157">
    <property type="entry name" value="FERRIC REDUCTASE, NADPH-DEPENDENT"/>
    <property type="match status" value="1"/>
</dbReference>
<gene>
    <name evidence="3" type="ORF">ACFSGJ_09160</name>
</gene>
<keyword evidence="4" id="KW-1185">Reference proteome</keyword>
<dbReference type="InterPro" id="IPR017938">
    <property type="entry name" value="Riboflavin_synthase-like_b-brl"/>
</dbReference>
<dbReference type="InterPro" id="IPR017927">
    <property type="entry name" value="FAD-bd_FR_type"/>
</dbReference>
<dbReference type="EMBL" id="JBHUGH010000006">
    <property type="protein sequence ID" value="MFD1912383.1"/>
    <property type="molecule type" value="Genomic_DNA"/>
</dbReference>
<evidence type="ECO:0000313" key="3">
    <source>
        <dbReference type="EMBL" id="MFD1912383.1"/>
    </source>
</evidence>
<evidence type="ECO:0000313" key="4">
    <source>
        <dbReference type="Proteomes" id="UP001597353"/>
    </source>
</evidence>
<accession>A0ABW4S5M9</accession>
<dbReference type="InterPro" id="IPR007037">
    <property type="entry name" value="SIP_rossman_dom"/>
</dbReference>
<comment type="similarity">
    <text evidence="1">Belongs to the SIP oxidoreductase family.</text>
</comment>
<dbReference type="SUPFAM" id="SSF63380">
    <property type="entry name" value="Riboflavin synthase domain-like"/>
    <property type="match status" value="1"/>
</dbReference>
<dbReference type="Pfam" id="PF08021">
    <property type="entry name" value="FAD_binding_9"/>
    <property type="match status" value="1"/>
</dbReference>
<evidence type="ECO:0000259" key="2">
    <source>
        <dbReference type="PROSITE" id="PS51384"/>
    </source>
</evidence>
<dbReference type="InterPro" id="IPR039374">
    <property type="entry name" value="SIP_fam"/>
</dbReference>
<proteinExistence type="inferred from homology"/>
<dbReference type="Pfam" id="PF04954">
    <property type="entry name" value="SIP"/>
    <property type="match status" value="1"/>
</dbReference>
<reference evidence="4" key="1">
    <citation type="journal article" date="2019" name="Int. J. Syst. Evol. Microbiol.">
        <title>The Global Catalogue of Microorganisms (GCM) 10K type strain sequencing project: providing services to taxonomists for standard genome sequencing and annotation.</title>
        <authorList>
            <consortium name="The Broad Institute Genomics Platform"/>
            <consortium name="The Broad Institute Genome Sequencing Center for Infectious Disease"/>
            <person name="Wu L."/>
            <person name="Ma J."/>
        </authorList>
    </citation>
    <scope>NUCLEOTIDE SEQUENCE [LARGE SCALE GENOMIC DNA]</scope>
    <source>
        <strain evidence="4">CGMCC 4.7242</strain>
    </source>
</reference>
<dbReference type="PANTHER" id="PTHR30157:SF0">
    <property type="entry name" value="NADPH-DEPENDENT FERRIC-CHELATE REDUCTASE"/>
    <property type="match status" value="1"/>
</dbReference>
<dbReference type="Gene3D" id="2.40.30.10">
    <property type="entry name" value="Translation factors"/>
    <property type="match status" value="1"/>
</dbReference>
<evidence type="ECO:0000256" key="1">
    <source>
        <dbReference type="ARBA" id="ARBA00035644"/>
    </source>
</evidence>